<accession>A0A4R5C301</accession>
<dbReference type="Gene3D" id="1.20.910.10">
    <property type="entry name" value="Heme oxygenase-like"/>
    <property type="match status" value="1"/>
</dbReference>
<comment type="caution">
    <text evidence="2">The sequence shown here is derived from an EMBL/GenBank/DDBJ whole genome shotgun (WGS) entry which is preliminary data.</text>
</comment>
<gene>
    <name evidence="2" type="ORF">E1298_12280</name>
</gene>
<proteinExistence type="predicted"/>
<dbReference type="OrthoDB" id="6857979at2"/>
<name>A0A4R5C301_9ACTN</name>
<dbReference type="RefSeq" id="WP_131892484.1">
    <property type="nucleotide sequence ID" value="NZ_SMKU01000046.1"/>
</dbReference>
<dbReference type="SUPFAM" id="SSF48613">
    <property type="entry name" value="Heme oxygenase-like"/>
    <property type="match status" value="1"/>
</dbReference>
<dbReference type="EMBL" id="SMKU01000046">
    <property type="protein sequence ID" value="TDD91152.1"/>
    <property type="molecule type" value="Genomic_DNA"/>
</dbReference>
<sequence>MLQCIEITEEDEMGLLDESKKSAGAPESVDYQQHARDGQTSGNELLERYEEQIEAARTAFAEHWAVSTLTDPDVPPHLFAQWLYRYSLHGPQVTRDVERWLATAGRRCEELGLTRIGRGFVGHARGEHGHDQMMIADARALTGRIAGLSGAVLDTETILGTPLDDAGTYNAQFEDIIAGEHPYYMASASYEMERLSTTMAIDLVANARKILGDDPHAGYYFLAEHVELDVGHTAFNRRQLGEVLALYPDQLATLVEHGGRSILNYAGFMGECLRLAQNDLQTVARP</sequence>
<keyword evidence="3" id="KW-1185">Reference proteome</keyword>
<evidence type="ECO:0008006" key="4">
    <source>
        <dbReference type="Google" id="ProtNLM"/>
    </source>
</evidence>
<organism evidence="2 3">
    <name type="scientific">Actinomadura rubrisoli</name>
    <dbReference type="NCBI Taxonomy" id="2530368"/>
    <lineage>
        <taxon>Bacteria</taxon>
        <taxon>Bacillati</taxon>
        <taxon>Actinomycetota</taxon>
        <taxon>Actinomycetes</taxon>
        <taxon>Streptosporangiales</taxon>
        <taxon>Thermomonosporaceae</taxon>
        <taxon>Actinomadura</taxon>
    </lineage>
</organism>
<evidence type="ECO:0000313" key="2">
    <source>
        <dbReference type="EMBL" id="TDD91152.1"/>
    </source>
</evidence>
<evidence type="ECO:0000313" key="3">
    <source>
        <dbReference type="Proteomes" id="UP000294513"/>
    </source>
</evidence>
<dbReference type="AlphaFoldDB" id="A0A4R5C301"/>
<dbReference type="InterPro" id="IPR016084">
    <property type="entry name" value="Haem_Oase-like_multi-hlx"/>
</dbReference>
<evidence type="ECO:0000256" key="1">
    <source>
        <dbReference type="SAM" id="MobiDB-lite"/>
    </source>
</evidence>
<dbReference type="Proteomes" id="UP000294513">
    <property type="component" value="Unassembled WGS sequence"/>
</dbReference>
<feature type="region of interest" description="Disordered" evidence="1">
    <location>
        <begin position="21"/>
        <end position="40"/>
    </location>
</feature>
<reference evidence="2 3" key="1">
    <citation type="submission" date="2019-03" db="EMBL/GenBank/DDBJ databases">
        <title>Draft genome sequences of novel Actinobacteria.</title>
        <authorList>
            <person name="Sahin N."/>
            <person name="Ay H."/>
            <person name="Saygin H."/>
        </authorList>
    </citation>
    <scope>NUCLEOTIDE SEQUENCE [LARGE SCALE GENOMIC DNA]</scope>
    <source>
        <strain evidence="2 3">H3C3</strain>
    </source>
</reference>
<protein>
    <recommendedName>
        <fullName evidence="4">Iron-containing redox enzyme family protein</fullName>
    </recommendedName>
</protein>